<dbReference type="CDD" id="cd07377">
    <property type="entry name" value="WHTH_GntR"/>
    <property type="match status" value="1"/>
</dbReference>
<protein>
    <submittedName>
        <fullName evidence="7">PLP-dependent aminotransferase family protein</fullName>
    </submittedName>
</protein>
<dbReference type="PANTHER" id="PTHR46577">
    <property type="entry name" value="HTH-TYPE TRANSCRIPTIONAL REGULATORY PROTEIN GABR"/>
    <property type="match status" value="1"/>
</dbReference>
<dbReference type="RefSeq" id="WP_205310357.1">
    <property type="nucleotide sequence ID" value="NZ_JAERPS020000001.1"/>
</dbReference>
<evidence type="ECO:0000256" key="5">
    <source>
        <dbReference type="ARBA" id="ARBA00023163"/>
    </source>
</evidence>
<dbReference type="InterPro" id="IPR051446">
    <property type="entry name" value="HTH_trans_reg/aminotransferase"/>
</dbReference>
<comment type="caution">
    <text evidence="7">The sequence shown here is derived from an EMBL/GenBank/DDBJ whole genome shotgun (WGS) entry which is preliminary data.</text>
</comment>
<keyword evidence="8" id="KW-1185">Reference proteome</keyword>
<evidence type="ECO:0000256" key="2">
    <source>
        <dbReference type="ARBA" id="ARBA00022898"/>
    </source>
</evidence>
<evidence type="ECO:0000313" key="7">
    <source>
        <dbReference type="EMBL" id="MBZ9611081.1"/>
    </source>
</evidence>
<name>A0ABS7X6A7_9GAMM</name>
<dbReference type="InterPro" id="IPR004839">
    <property type="entry name" value="Aminotransferase_I/II_large"/>
</dbReference>
<evidence type="ECO:0000256" key="3">
    <source>
        <dbReference type="ARBA" id="ARBA00023015"/>
    </source>
</evidence>
<dbReference type="PROSITE" id="PS50949">
    <property type="entry name" value="HTH_GNTR"/>
    <property type="match status" value="1"/>
</dbReference>
<dbReference type="Proteomes" id="UP000663814">
    <property type="component" value="Unassembled WGS sequence"/>
</dbReference>
<dbReference type="InterPro" id="IPR036388">
    <property type="entry name" value="WH-like_DNA-bd_sf"/>
</dbReference>
<dbReference type="Gene3D" id="3.90.1150.10">
    <property type="entry name" value="Aspartate Aminotransferase, domain 1"/>
    <property type="match status" value="1"/>
</dbReference>
<dbReference type="InterPro" id="IPR015424">
    <property type="entry name" value="PyrdxlP-dep_Trfase"/>
</dbReference>
<dbReference type="InterPro" id="IPR015422">
    <property type="entry name" value="PyrdxlP-dep_Trfase_small"/>
</dbReference>
<sequence length="467" mass="52647">MNAAAKYVVIAQNVIASIEKGHLQANSKLPSLRHFCKLHDISMTTALTCYRYLEQRGYVVAEYKKGYFVLPLKTEQGIKHFPIFQSTVTKNLIKLELQTDLISKPSLATAQLDAELIDDTLIKRSFRSITKQTELSLQYDEIQGNKALRWQLSNYFKKQGFMCHHDDLVVTHGCLDAVLIALECVSKPGDVIAVTSPCYSGLLNVLGVLDRAILEIPSTNEGIELGQLEQAMKRKEITACLLTANHQNPTGHSLSNQQKQLLIKLANQYSIPLIEDDVFRELSHQQTIPLPLKYFDQQGWVIWCSSVSKTLAPGLRLGWCLPGRFKNEFIQQRMIRSLGHNQPIQLALADYIANGYYETHVKRVNRAISAQCSDYVKFLKNNLPEQAEIFVPSGGLVLWVKIPNVNTQQLAVKLAKQGVYIKPGNLFSTTKLYQDCVRLNIGLIPSKAIYSQLELLCQLVHIEKNVL</sequence>
<dbReference type="InterPro" id="IPR015421">
    <property type="entry name" value="PyrdxlP-dep_Trfase_major"/>
</dbReference>
<dbReference type="SUPFAM" id="SSF46785">
    <property type="entry name" value="Winged helix' DNA-binding domain"/>
    <property type="match status" value="1"/>
</dbReference>
<dbReference type="PANTHER" id="PTHR46577:SF1">
    <property type="entry name" value="HTH-TYPE TRANSCRIPTIONAL REGULATORY PROTEIN GABR"/>
    <property type="match status" value="1"/>
</dbReference>
<reference evidence="7 8" key="2">
    <citation type="submission" date="2021-08" db="EMBL/GenBank/DDBJ databases">
        <title>Rheinheimera aquimaris sp. nov., isolated from seawater of the East Sea in Korea.</title>
        <authorList>
            <person name="Kim K.H."/>
            <person name="Wenting R."/>
            <person name="Kim K.R."/>
            <person name="Jeon C.O."/>
        </authorList>
    </citation>
    <scope>NUCLEOTIDE SEQUENCE [LARGE SCALE GENOMIC DNA]</scope>
    <source>
        <strain evidence="7 8">MA-13</strain>
    </source>
</reference>
<feature type="domain" description="HTH gntR-type" evidence="6">
    <location>
        <begin position="4"/>
        <end position="72"/>
    </location>
</feature>
<keyword evidence="2" id="KW-0663">Pyridoxal phosphate</keyword>
<dbReference type="Gene3D" id="1.10.10.10">
    <property type="entry name" value="Winged helix-like DNA-binding domain superfamily/Winged helix DNA-binding domain"/>
    <property type="match status" value="1"/>
</dbReference>
<evidence type="ECO:0000256" key="1">
    <source>
        <dbReference type="ARBA" id="ARBA00005384"/>
    </source>
</evidence>
<keyword evidence="5" id="KW-0804">Transcription</keyword>
<dbReference type="InterPro" id="IPR036390">
    <property type="entry name" value="WH_DNA-bd_sf"/>
</dbReference>
<dbReference type="Pfam" id="PF00392">
    <property type="entry name" value="GntR"/>
    <property type="match status" value="1"/>
</dbReference>
<evidence type="ECO:0000256" key="4">
    <source>
        <dbReference type="ARBA" id="ARBA00023125"/>
    </source>
</evidence>
<proteinExistence type="inferred from homology"/>
<organism evidence="7 8">
    <name type="scientific">Rheinheimera maricola</name>
    <dbReference type="NCBI Taxonomy" id="2793282"/>
    <lineage>
        <taxon>Bacteria</taxon>
        <taxon>Pseudomonadati</taxon>
        <taxon>Pseudomonadota</taxon>
        <taxon>Gammaproteobacteria</taxon>
        <taxon>Chromatiales</taxon>
        <taxon>Chromatiaceae</taxon>
        <taxon>Rheinheimera</taxon>
    </lineage>
</organism>
<accession>A0ABS7X6A7</accession>
<comment type="similarity">
    <text evidence="1">In the C-terminal section; belongs to the class-I pyridoxal-phosphate-dependent aminotransferase family.</text>
</comment>
<dbReference type="Pfam" id="PF00155">
    <property type="entry name" value="Aminotran_1_2"/>
    <property type="match status" value="1"/>
</dbReference>
<dbReference type="EMBL" id="JAERPS020000001">
    <property type="protein sequence ID" value="MBZ9611081.1"/>
    <property type="molecule type" value="Genomic_DNA"/>
</dbReference>
<dbReference type="Gene3D" id="3.40.640.10">
    <property type="entry name" value="Type I PLP-dependent aspartate aminotransferase-like (Major domain)"/>
    <property type="match status" value="1"/>
</dbReference>
<keyword evidence="7" id="KW-0808">Transferase</keyword>
<keyword evidence="3" id="KW-0805">Transcription regulation</keyword>
<dbReference type="SUPFAM" id="SSF53383">
    <property type="entry name" value="PLP-dependent transferases"/>
    <property type="match status" value="1"/>
</dbReference>
<keyword evidence="7" id="KW-0032">Aminotransferase</keyword>
<dbReference type="SMART" id="SM00345">
    <property type="entry name" value="HTH_GNTR"/>
    <property type="match status" value="1"/>
</dbReference>
<keyword evidence="4" id="KW-0238">DNA-binding</keyword>
<dbReference type="GO" id="GO:0008483">
    <property type="term" value="F:transaminase activity"/>
    <property type="evidence" value="ECO:0007669"/>
    <property type="project" value="UniProtKB-KW"/>
</dbReference>
<dbReference type="InterPro" id="IPR000524">
    <property type="entry name" value="Tscrpt_reg_HTH_GntR"/>
</dbReference>
<dbReference type="CDD" id="cd00609">
    <property type="entry name" value="AAT_like"/>
    <property type="match status" value="1"/>
</dbReference>
<reference evidence="7 8" key="1">
    <citation type="submission" date="2020-12" db="EMBL/GenBank/DDBJ databases">
        <authorList>
            <person name="Ruan W."/>
            <person name="Khan S.A."/>
            <person name="Jeon C.O."/>
        </authorList>
    </citation>
    <scope>NUCLEOTIDE SEQUENCE [LARGE SCALE GENOMIC DNA]</scope>
    <source>
        <strain evidence="7 8">MA-13</strain>
    </source>
</reference>
<gene>
    <name evidence="7" type="ORF">I4W93_005690</name>
</gene>
<evidence type="ECO:0000313" key="8">
    <source>
        <dbReference type="Proteomes" id="UP000663814"/>
    </source>
</evidence>
<evidence type="ECO:0000259" key="6">
    <source>
        <dbReference type="PROSITE" id="PS50949"/>
    </source>
</evidence>